<feature type="region of interest" description="Disordered" evidence="2">
    <location>
        <begin position="786"/>
        <end position="867"/>
    </location>
</feature>
<protein>
    <recommendedName>
        <fullName evidence="4">G5 domain-containing protein</fullName>
    </recommendedName>
</protein>
<feature type="region of interest" description="Disordered" evidence="2">
    <location>
        <begin position="36"/>
        <end position="93"/>
    </location>
</feature>
<evidence type="ECO:0000313" key="7">
    <source>
        <dbReference type="Proteomes" id="UP000069912"/>
    </source>
</evidence>
<feature type="region of interest" description="Disordered" evidence="2">
    <location>
        <begin position="662"/>
        <end position="742"/>
    </location>
</feature>
<evidence type="ECO:0000256" key="3">
    <source>
        <dbReference type="SAM" id="SignalP"/>
    </source>
</evidence>
<evidence type="ECO:0000256" key="1">
    <source>
        <dbReference type="ARBA" id="ARBA00022729"/>
    </source>
</evidence>
<dbReference type="SMART" id="SM01208">
    <property type="entry name" value="G5"/>
    <property type="match status" value="2"/>
</dbReference>
<proteinExistence type="predicted"/>
<feature type="compositionally biased region" description="Low complexity" evidence="2">
    <location>
        <begin position="838"/>
        <end position="847"/>
    </location>
</feature>
<keyword evidence="1 3" id="KW-0732">Signal</keyword>
<feature type="chain" id="PRO_5038211207" description="G5 domain-containing protein" evidence="3">
    <location>
        <begin position="29"/>
        <end position="896"/>
    </location>
</feature>
<dbReference type="Gene3D" id="2.20.230.10">
    <property type="entry name" value="Resuscitation-promoting factor rpfb"/>
    <property type="match status" value="1"/>
</dbReference>
<feature type="compositionally biased region" description="Basic and acidic residues" evidence="2">
    <location>
        <begin position="713"/>
        <end position="729"/>
    </location>
</feature>
<dbReference type="GeneID" id="92903821"/>
<feature type="compositionally biased region" description="Basic and acidic residues" evidence="2">
    <location>
        <begin position="800"/>
        <end position="809"/>
    </location>
</feature>
<accession>A0A0X8FDH6</accession>
<keyword evidence="7" id="KW-1185">Reference proteome</keyword>
<dbReference type="InterPro" id="IPR011098">
    <property type="entry name" value="G5_dom"/>
</dbReference>
<gene>
    <name evidence="5" type="ORF">AWM72_07050</name>
    <name evidence="6" type="ORF">CYJ28_02705</name>
</gene>
<sequence>MKARIPMKKSFLPLATTSLILTAFLAQGEQVQAEEQPAAEYAASDKLVESSPAADLARPSEVKPAPTRPESAPSEEASSSSADDRHQAYRKEQDQKVIEDYEKLVETPVEVVISNTNESIKMPPQDENEDVIYKQTYTGKAVIPKGESIPTLDLDTNLDEPIILQSFVNLDQEKAKIDGLAAIKELRSIVWDMEGNSELIGEQVNPKTGERVEGVWINGKRLRDRLKAEGISTKEEYVNRLSWNSDLENLALLNLGEAKDAYFSLRDYEELSKTTNANESYCDRVVLNEINSSLTLKENIVKQFGLDVITQHSYNQGIEESNISKFLNLVLNPRNRSFALAVDYQPWESDRPKSFSLISSDKYQEKDASKNYKGEFIILFNQNFKEHSQYQSIDFPPIFEGSQYELPIFVNSYGASRRLVHSFEGNRYSLNSEIVKFNEDGSITALKPGKTILFINIDGILKSMTVEVVPSPIVEDKITVWDGKYVYPIYIKNPDMYVGEERVIEEGRPSLRYYLTRDILSVDGKFLNREFLKDWEIPGIDQVIEYGTKKRPDKKAAPRDVITGHLYESIPGYFEVLPGYHIRLVPETEDQVLRINEQNFKTVIQPRDDLALGEHVIIQDGVNRYTEVTNRIYKGHQNNILKTQEISRQDFPGQDLIIGVGTGKGGAELPGEEGPVEKAPASRVPEETVSETKVTPVKETGEKAPNLSPGHAAKQEGTEMPHVEEDRPTPSRNGQAEEEGFDQVTTGAVSTEASVEGPVVAAAQDEVGPDLVSAVAVSIDSGQMSQGIDEVSASEALASQDEKSMDHSEAQGSRAGASEESDSAKDQAKGKIAQVTASSQSQVRSSSDPFVHSPSVSTQLPKTGARSLQPALSLGLSSLALGLCLSLRAGKKGRKE</sequence>
<reference evidence="7" key="2">
    <citation type="submission" date="2016-01" db="EMBL/GenBank/DDBJ databases">
        <title>Six Aerococcus type strain genome sequencing and assembly using PacBio and Illumina Hiseq.</title>
        <authorList>
            <person name="Carkaci D."/>
            <person name="Dargis R."/>
            <person name="Nielsen X.C."/>
            <person name="Skovgaard O."/>
            <person name="Fuursted K."/>
            <person name="Christensen J.J."/>
        </authorList>
    </citation>
    <scope>NUCLEOTIDE SEQUENCE [LARGE SCALE GENOMIC DNA]</scope>
    <source>
        <strain evidence="7">CCUG43001</strain>
    </source>
</reference>
<organism evidence="5 7">
    <name type="scientific">Aerococcus sanguinicola</name>
    <dbReference type="NCBI Taxonomy" id="119206"/>
    <lineage>
        <taxon>Bacteria</taxon>
        <taxon>Bacillati</taxon>
        <taxon>Bacillota</taxon>
        <taxon>Bacilli</taxon>
        <taxon>Lactobacillales</taxon>
        <taxon>Aerococcaceae</taxon>
        <taxon>Aerococcus</taxon>
    </lineage>
</organism>
<dbReference type="EMBL" id="CP014160">
    <property type="protein sequence ID" value="AMB94522.1"/>
    <property type="molecule type" value="Genomic_DNA"/>
</dbReference>
<evidence type="ECO:0000313" key="6">
    <source>
        <dbReference type="EMBL" id="PKZ23482.1"/>
    </source>
</evidence>
<dbReference type="PROSITE" id="PS51109">
    <property type="entry name" value="G5"/>
    <property type="match status" value="1"/>
</dbReference>
<dbReference type="EMBL" id="PKGY01000001">
    <property type="protein sequence ID" value="PKZ23482.1"/>
    <property type="molecule type" value="Genomic_DNA"/>
</dbReference>
<dbReference type="KEGG" id="asan:AWM72_07050"/>
<reference evidence="6 8" key="3">
    <citation type="submission" date="2017-12" db="EMBL/GenBank/DDBJ databases">
        <title>Phylogenetic diversity of female urinary microbiome.</title>
        <authorList>
            <person name="Thomas-White K."/>
            <person name="Wolfe A.J."/>
        </authorList>
    </citation>
    <scope>NUCLEOTIDE SEQUENCE [LARGE SCALE GENOMIC DNA]</scope>
    <source>
        <strain evidence="6 8">UMB0139</strain>
    </source>
</reference>
<dbReference type="Pfam" id="PF07501">
    <property type="entry name" value="G5"/>
    <property type="match status" value="1"/>
</dbReference>
<dbReference type="AlphaFoldDB" id="A0A0X8FDH6"/>
<evidence type="ECO:0000313" key="5">
    <source>
        <dbReference type="EMBL" id="AMB94522.1"/>
    </source>
</evidence>
<dbReference type="OrthoDB" id="9762066at2"/>
<evidence type="ECO:0000313" key="8">
    <source>
        <dbReference type="Proteomes" id="UP000234239"/>
    </source>
</evidence>
<feature type="signal peptide" evidence="3">
    <location>
        <begin position="1"/>
        <end position="28"/>
    </location>
</feature>
<feature type="compositionally biased region" description="Low complexity" evidence="2">
    <location>
        <begin position="69"/>
        <end position="81"/>
    </location>
</feature>
<reference evidence="5 7" key="1">
    <citation type="journal article" date="2016" name="Genome Announc.">
        <title>Complete Genome Sequences of Aerococcus christensenii CCUG 28831T, Aerococcus sanguinicola CCUG 43001T, Aerococcus urinae CCUG 36881T, Aerococcus urinaeequi CCUG 28094T, Aerococcus urinaehominis CCUG 42038 BT, and Aerococcus viridans CCUG 4311T.</title>
        <authorList>
            <person name="Carkaci D."/>
            <person name="Dargis R."/>
            <person name="Nielsen X.C."/>
            <person name="Skovgaard O."/>
            <person name="Fuursted K."/>
            <person name="Christensen J.J."/>
        </authorList>
    </citation>
    <scope>NUCLEOTIDE SEQUENCE [LARGE SCALE GENOMIC DNA]</scope>
    <source>
        <strain evidence="5 7">CCUG43001</strain>
    </source>
</reference>
<dbReference type="RefSeq" id="WP_067975390.1">
    <property type="nucleotide sequence ID" value="NZ_CAJHKN010000001.1"/>
</dbReference>
<dbReference type="Proteomes" id="UP000069912">
    <property type="component" value="Chromosome"/>
</dbReference>
<evidence type="ECO:0000256" key="2">
    <source>
        <dbReference type="SAM" id="MobiDB-lite"/>
    </source>
</evidence>
<evidence type="ECO:0000259" key="4">
    <source>
        <dbReference type="PROSITE" id="PS51109"/>
    </source>
</evidence>
<feature type="domain" description="G5" evidence="4">
    <location>
        <begin position="470"/>
        <end position="550"/>
    </location>
</feature>
<dbReference type="Proteomes" id="UP000234239">
    <property type="component" value="Unassembled WGS sequence"/>
</dbReference>
<feature type="compositionally biased region" description="Basic and acidic residues" evidence="2">
    <location>
        <begin position="82"/>
        <end position="93"/>
    </location>
</feature>
<name>A0A0X8FDH6_9LACT</name>